<reference evidence="2 3" key="1">
    <citation type="submission" date="2014-04" db="EMBL/GenBank/DDBJ databases">
        <authorList>
            <consortium name="DOE Joint Genome Institute"/>
            <person name="Kuo A."/>
            <person name="Kohler A."/>
            <person name="Nagy L.G."/>
            <person name="Floudas D."/>
            <person name="Copeland A."/>
            <person name="Barry K.W."/>
            <person name="Cichocki N."/>
            <person name="Veneault-Fourrey C."/>
            <person name="LaButti K."/>
            <person name="Lindquist E.A."/>
            <person name="Lipzen A."/>
            <person name="Lundell T."/>
            <person name="Morin E."/>
            <person name="Murat C."/>
            <person name="Sun H."/>
            <person name="Tunlid A."/>
            <person name="Henrissat B."/>
            <person name="Grigoriev I.V."/>
            <person name="Hibbett D.S."/>
            <person name="Martin F."/>
            <person name="Nordberg H.P."/>
            <person name="Cantor M.N."/>
            <person name="Hua S.X."/>
        </authorList>
    </citation>
    <scope>NUCLEOTIDE SEQUENCE [LARGE SCALE GENOMIC DNA]</scope>
    <source>
        <strain evidence="2 3">Foug A</strain>
    </source>
</reference>
<evidence type="ECO:0000313" key="3">
    <source>
        <dbReference type="Proteomes" id="UP000053989"/>
    </source>
</evidence>
<feature type="domain" description="Nudix hydrolase" evidence="1">
    <location>
        <begin position="40"/>
        <end position="179"/>
    </location>
</feature>
<evidence type="ECO:0000313" key="2">
    <source>
        <dbReference type="EMBL" id="KIM64264.1"/>
    </source>
</evidence>
<name>A0A0C3E756_9AGAM</name>
<dbReference type="InterPro" id="IPR015797">
    <property type="entry name" value="NUDIX_hydrolase-like_dom_sf"/>
</dbReference>
<sequence length="265" mass="29085">MMSNASGIESLSDESRLCVERLVRAGNELEKLDLSDQPREKLAAVLVLLYQKAGELRVVLTTRSKLLRAHPGQTSLPGGKVDESDPSLTYTALREAHEEVGLALDCPHIHTVCVLRPFLSSSQLLVTPVVALLTDLDVLATLRPCVGEVDQIFSHPLEAILDPSLLADKEPLVPKGSEHWPYQQELYNTSDVIVEAFDNFVYRMHRFRSCASPIKGLTADILIHVAEIAYDKKTAYEVCAPGQAGAALALIRLRMAQYKGLVTSS</sequence>
<dbReference type="PANTHER" id="PTHR12992">
    <property type="entry name" value="NUDIX HYDROLASE"/>
    <property type="match status" value="1"/>
</dbReference>
<evidence type="ECO:0000259" key="1">
    <source>
        <dbReference type="PROSITE" id="PS51462"/>
    </source>
</evidence>
<dbReference type="InterPro" id="IPR045121">
    <property type="entry name" value="CoAse"/>
</dbReference>
<dbReference type="Proteomes" id="UP000053989">
    <property type="component" value="Unassembled WGS sequence"/>
</dbReference>
<dbReference type="SUPFAM" id="SSF55811">
    <property type="entry name" value="Nudix"/>
    <property type="match status" value="1"/>
</dbReference>
<gene>
    <name evidence="2" type="ORF">SCLCIDRAFT_640822</name>
</gene>
<organism evidence="2 3">
    <name type="scientific">Scleroderma citrinum Foug A</name>
    <dbReference type="NCBI Taxonomy" id="1036808"/>
    <lineage>
        <taxon>Eukaryota</taxon>
        <taxon>Fungi</taxon>
        <taxon>Dikarya</taxon>
        <taxon>Basidiomycota</taxon>
        <taxon>Agaricomycotina</taxon>
        <taxon>Agaricomycetes</taxon>
        <taxon>Agaricomycetidae</taxon>
        <taxon>Boletales</taxon>
        <taxon>Sclerodermatineae</taxon>
        <taxon>Sclerodermataceae</taxon>
        <taxon>Scleroderma</taxon>
    </lineage>
</organism>
<reference evidence="3" key="2">
    <citation type="submission" date="2015-01" db="EMBL/GenBank/DDBJ databases">
        <title>Evolutionary Origins and Diversification of the Mycorrhizal Mutualists.</title>
        <authorList>
            <consortium name="DOE Joint Genome Institute"/>
            <consortium name="Mycorrhizal Genomics Consortium"/>
            <person name="Kohler A."/>
            <person name="Kuo A."/>
            <person name="Nagy L.G."/>
            <person name="Floudas D."/>
            <person name="Copeland A."/>
            <person name="Barry K.W."/>
            <person name="Cichocki N."/>
            <person name="Veneault-Fourrey C."/>
            <person name="LaButti K."/>
            <person name="Lindquist E.A."/>
            <person name="Lipzen A."/>
            <person name="Lundell T."/>
            <person name="Morin E."/>
            <person name="Murat C."/>
            <person name="Riley R."/>
            <person name="Ohm R."/>
            <person name="Sun H."/>
            <person name="Tunlid A."/>
            <person name="Henrissat B."/>
            <person name="Grigoriev I.V."/>
            <person name="Hibbett D.S."/>
            <person name="Martin F."/>
        </authorList>
    </citation>
    <scope>NUCLEOTIDE SEQUENCE [LARGE SCALE GENOMIC DNA]</scope>
    <source>
        <strain evidence="3">Foug A</strain>
    </source>
</reference>
<keyword evidence="3" id="KW-1185">Reference proteome</keyword>
<dbReference type="InParanoid" id="A0A0C3E756"/>
<dbReference type="Pfam" id="PF00293">
    <property type="entry name" value="NUDIX"/>
    <property type="match status" value="1"/>
</dbReference>
<accession>A0A0C3E756</accession>
<protein>
    <recommendedName>
        <fullName evidence="1">Nudix hydrolase domain-containing protein</fullName>
    </recommendedName>
</protein>
<dbReference type="GO" id="GO:0010945">
    <property type="term" value="F:coenzyme A diphosphatase activity"/>
    <property type="evidence" value="ECO:0007669"/>
    <property type="project" value="InterPro"/>
</dbReference>
<proteinExistence type="predicted"/>
<dbReference type="EMBL" id="KN822029">
    <property type="protein sequence ID" value="KIM64264.1"/>
    <property type="molecule type" value="Genomic_DNA"/>
</dbReference>
<dbReference type="CDD" id="cd03426">
    <property type="entry name" value="NUDIX_CoAse_Nudt7"/>
    <property type="match status" value="1"/>
</dbReference>
<dbReference type="OrthoDB" id="10260614at2759"/>
<dbReference type="GO" id="GO:0015938">
    <property type="term" value="P:coenzyme A catabolic process"/>
    <property type="evidence" value="ECO:0007669"/>
    <property type="project" value="TreeGrafter"/>
</dbReference>
<dbReference type="PANTHER" id="PTHR12992:SF45">
    <property type="entry name" value="NUDIX HYDROLASE DOMAIN-CONTAINING PROTEIN"/>
    <property type="match status" value="1"/>
</dbReference>
<dbReference type="PROSITE" id="PS51462">
    <property type="entry name" value="NUDIX"/>
    <property type="match status" value="1"/>
</dbReference>
<dbReference type="Gene3D" id="3.90.79.10">
    <property type="entry name" value="Nucleoside Triphosphate Pyrophosphohydrolase"/>
    <property type="match status" value="1"/>
</dbReference>
<dbReference type="STRING" id="1036808.A0A0C3E756"/>
<dbReference type="AlphaFoldDB" id="A0A0C3E756"/>
<dbReference type="HOGENOM" id="CLU_040940_2_2_1"/>
<dbReference type="InterPro" id="IPR000086">
    <property type="entry name" value="NUDIX_hydrolase_dom"/>
</dbReference>